<proteinExistence type="predicted"/>
<keyword evidence="2" id="KW-1185">Reference proteome</keyword>
<sequence length="171" mass="20011">MKTIDFRDNINCIRETAPGRYRIILDFATTNILPFLINDNYNYIWVHNHTTGKGFDWEEFKLPISDNSANIKTLARSLTFDFILTTDEFKNIMTDWKGGIELIQMNNIPPYYLDLNKVKGNKRYELLEKDCDYLFEVDIPSATDYGTLISSSKEYLQSLLDNSEINWDDLP</sequence>
<accession>A0A9X2F390</accession>
<comment type="caution">
    <text evidence="1">The sequence shown here is derived from an EMBL/GenBank/DDBJ whole genome shotgun (WGS) entry which is preliminary data.</text>
</comment>
<evidence type="ECO:0000313" key="1">
    <source>
        <dbReference type="EMBL" id="MCO4293404.1"/>
    </source>
</evidence>
<dbReference type="AlphaFoldDB" id="A0A9X2F390"/>
<organism evidence="1 2">
    <name type="scientific">Solitalea agri</name>
    <dbReference type="NCBI Taxonomy" id="2953739"/>
    <lineage>
        <taxon>Bacteria</taxon>
        <taxon>Pseudomonadati</taxon>
        <taxon>Bacteroidota</taxon>
        <taxon>Sphingobacteriia</taxon>
        <taxon>Sphingobacteriales</taxon>
        <taxon>Sphingobacteriaceae</taxon>
        <taxon>Solitalea</taxon>
    </lineage>
</organism>
<dbReference type="Proteomes" id="UP001155182">
    <property type="component" value="Unassembled WGS sequence"/>
</dbReference>
<name>A0A9X2F390_9SPHI</name>
<gene>
    <name evidence="1" type="ORF">NF867_11055</name>
</gene>
<dbReference type="EMBL" id="JAMWYS010000036">
    <property type="protein sequence ID" value="MCO4293404.1"/>
    <property type="molecule type" value="Genomic_DNA"/>
</dbReference>
<evidence type="ECO:0000313" key="2">
    <source>
        <dbReference type="Proteomes" id="UP001155182"/>
    </source>
</evidence>
<protein>
    <submittedName>
        <fullName evidence="1">Uncharacterized protein</fullName>
    </submittedName>
</protein>
<reference evidence="1" key="1">
    <citation type="submission" date="2022-06" db="EMBL/GenBank/DDBJ databases">
        <title>Solitalea sp. MAHUQ-68 isolated from rhizospheric soil.</title>
        <authorList>
            <person name="Huq M.A."/>
        </authorList>
    </citation>
    <scope>NUCLEOTIDE SEQUENCE</scope>
    <source>
        <strain evidence="1">MAHUQ-68</strain>
    </source>
</reference>
<dbReference type="RefSeq" id="WP_252588039.1">
    <property type="nucleotide sequence ID" value="NZ_JAMWYS010000036.1"/>
</dbReference>